<reference evidence="3" key="1">
    <citation type="journal article" date="2021" name="Int. J. Syst. Evol. Microbiol.">
        <title>Bradyrhizobium septentrionale sp. nov. (sv. septentrionale) and Bradyrhizobium quebecense sp. nov. (sv. septentrionale) associated with legumes native to Canada possess rearranged symbiosis genes and numerous insertion sequences.</title>
        <authorList>
            <person name="Bromfield E.S.P."/>
            <person name="Cloutier S."/>
        </authorList>
    </citation>
    <scope>NUCLEOTIDE SEQUENCE</scope>
    <source>
        <strain evidence="3">12S5</strain>
    </source>
</reference>
<evidence type="ECO:0000259" key="2">
    <source>
        <dbReference type="Pfam" id="PF20668"/>
    </source>
</evidence>
<dbReference type="Pfam" id="PF20668">
    <property type="entry name" value="DUF6815"/>
    <property type="match status" value="1"/>
</dbReference>
<name>A0ABS3MLF8_9BRAD</name>
<dbReference type="EMBL" id="JAGEPA010000001">
    <property type="protein sequence ID" value="MBO1432308.1"/>
    <property type="molecule type" value="Genomic_DNA"/>
</dbReference>
<feature type="domain" description="DUF6815" evidence="2">
    <location>
        <begin position="232"/>
        <end position="341"/>
    </location>
</feature>
<dbReference type="Proteomes" id="UP000692816">
    <property type="component" value="Unassembled WGS sequence"/>
</dbReference>
<dbReference type="InterPro" id="IPR049212">
    <property type="entry name" value="DUF6815"/>
</dbReference>
<dbReference type="NCBIfam" id="NF033816">
    <property type="entry name" value="Cj0069_fam"/>
    <property type="match status" value="1"/>
</dbReference>
<keyword evidence="4" id="KW-1185">Reference proteome</keyword>
<evidence type="ECO:0000313" key="3">
    <source>
        <dbReference type="EMBL" id="MBO1432308.1"/>
    </source>
</evidence>
<evidence type="ECO:0000256" key="1">
    <source>
        <dbReference type="SAM" id="MobiDB-lite"/>
    </source>
</evidence>
<gene>
    <name evidence="3" type="ORF">J4P68_23010</name>
</gene>
<accession>A0ABS3MLF8</accession>
<feature type="region of interest" description="Disordered" evidence="1">
    <location>
        <begin position="82"/>
        <end position="130"/>
    </location>
</feature>
<proteinExistence type="predicted"/>
<evidence type="ECO:0000313" key="4">
    <source>
        <dbReference type="Proteomes" id="UP000692816"/>
    </source>
</evidence>
<dbReference type="RefSeq" id="WP_207834882.1">
    <property type="nucleotide sequence ID" value="NZ_CP088282.1"/>
</dbReference>
<protein>
    <submittedName>
        <fullName evidence="3">Cj0069 family protein</fullName>
    </submittedName>
</protein>
<sequence length="369" mass="40248">MDTEQHTSRRSEIAILWRGDAASRREATPQNSRFVRVFEALAASGIDAFPVVYDESFADLVRDQLLTADGVLVWVDPIHQGKTRAAQDPRGARSAAARGRDEASVGQRTSRNHPQDGRQGRALSDASSGLGADTHRYATADAFHAEFPSRLRAAGPRVLKQNRGNGGQGVWKVEALKVEGLPNADATVRVLHALRSSRPEELPLDTFMARCDPYFGWGGCIIDQAFQPRLPEGMIRCYVSGSKVAGFGHQLIKALIPPPPEGPDSPQAQPGPRIMHSPDAAQFRTLRRLMEEEWIPGLMAALAIDEASLPVIWDADFLYGPRDADGADTYVLCEINASSCFAIPDEAPAAIARTVGERVRRHLESDTGR</sequence>
<organism evidence="3 4">
    <name type="scientific">Bradyrhizobium quebecense</name>
    <dbReference type="NCBI Taxonomy" id="2748629"/>
    <lineage>
        <taxon>Bacteria</taxon>
        <taxon>Pseudomonadati</taxon>
        <taxon>Pseudomonadota</taxon>
        <taxon>Alphaproteobacteria</taxon>
        <taxon>Hyphomicrobiales</taxon>
        <taxon>Nitrobacteraceae</taxon>
        <taxon>Bradyrhizobium</taxon>
    </lineage>
</organism>
<comment type="caution">
    <text evidence="3">The sequence shown here is derived from an EMBL/GenBank/DDBJ whole genome shotgun (WGS) entry which is preliminary data.</text>
</comment>